<dbReference type="EMBL" id="FN554974">
    <property type="protein sequence ID" value="CBH17458.1"/>
    <property type="molecule type" value="Genomic_DNA"/>
</dbReference>
<sequence>MEMVVNDNDKKKKKISKTHVCTCTRVYIYVYAYAFHYLFFIFYFLLSHIHTHTHTQINKDVKTTSSCPVTNHKYPLCTPKNYNHLTTSFHITTRLNPDFAAAAAAAVVVVVVVFAAISPHPLYHVSLSLISFPFPPSSAAHPSAV</sequence>
<dbReference type="GeneID" id="23867581"/>
<dbReference type="RefSeq" id="XP_011779722.1">
    <property type="nucleotide sequence ID" value="XM_011781420.1"/>
</dbReference>
<evidence type="ECO:0000256" key="1">
    <source>
        <dbReference type="SAM" id="Phobius"/>
    </source>
</evidence>
<dbReference type="KEGG" id="tbg:TbgDal_XI5760"/>
<keyword evidence="1" id="KW-0472">Membrane</keyword>
<dbReference type="AlphaFoldDB" id="D0A707"/>
<organism evidence="2 3">
    <name type="scientific">Trypanosoma brucei gambiense (strain MHOM/CI/86/DAL972)</name>
    <dbReference type="NCBI Taxonomy" id="679716"/>
    <lineage>
        <taxon>Eukaryota</taxon>
        <taxon>Discoba</taxon>
        <taxon>Euglenozoa</taxon>
        <taxon>Kinetoplastea</taxon>
        <taxon>Metakinetoplastina</taxon>
        <taxon>Trypanosomatida</taxon>
        <taxon>Trypanosomatidae</taxon>
        <taxon>Trypanosoma</taxon>
    </lineage>
</organism>
<name>D0A707_TRYB9</name>
<keyword evidence="1" id="KW-0812">Transmembrane</keyword>
<keyword evidence="1" id="KW-1133">Transmembrane helix</keyword>
<evidence type="ECO:0000313" key="2">
    <source>
        <dbReference type="EMBL" id="CBH17458.1"/>
    </source>
</evidence>
<evidence type="ECO:0000313" key="3">
    <source>
        <dbReference type="Proteomes" id="UP000002316"/>
    </source>
</evidence>
<feature type="transmembrane region" description="Helical" evidence="1">
    <location>
        <begin position="99"/>
        <end position="117"/>
    </location>
</feature>
<gene>
    <name evidence="2" type="ORF">TbgDal_XI5760</name>
</gene>
<proteinExistence type="predicted"/>
<protein>
    <submittedName>
        <fullName evidence="2">Uncharacterized protein</fullName>
    </submittedName>
</protein>
<dbReference type="Proteomes" id="UP000002316">
    <property type="component" value="Chromosome 11"/>
</dbReference>
<feature type="transmembrane region" description="Helical" evidence="1">
    <location>
        <begin position="26"/>
        <end position="46"/>
    </location>
</feature>
<reference evidence="3" key="1">
    <citation type="journal article" date="2010" name="PLoS Negl. Trop. Dis.">
        <title>The genome sequence of Trypanosoma brucei gambiense, causative agent of chronic human african trypanosomiasis.</title>
        <authorList>
            <person name="Jackson A.P."/>
            <person name="Sanders M."/>
            <person name="Berry A."/>
            <person name="McQuillan J."/>
            <person name="Aslett M.A."/>
            <person name="Quail M.A."/>
            <person name="Chukualim B."/>
            <person name="Capewell P."/>
            <person name="MacLeod A."/>
            <person name="Melville S.E."/>
            <person name="Gibson W."/>
            <person name="Barry J.D."/>
            <person name="Berriman M."/>
            <person name="Hertz-Fowler C."/>
        </authorList>
    </citation>
    <scope>NUCLEOTIDE SEQUENCE [LARGE SCALE GENOMIC DNA]</scope>
    <source>
        <strain evidence="3">MHOM/CI/86/DAL972</strain>
    </source>
</reference>
<accession>D0A707</accession>